<feature type="region of interest" description="Disordered" evidence="1">
    <location>
        <begin position="126"/>
        <end position="150"/>
    </location>
</feature>
<keyword evidence="3" id="KW-1185">Reference proteome</keyword>
<dbReference type="InterPro" id="IPR026703">
    <property type="entry name" value="ERICH2"/>
</dbReference>
<dbReference type="Ensembl" id="ENSATET00000005354.3">
    <property type="protein sequence ID" value="ENSATEP00000005264.3"/>
    <property type="gene ID" value="ENSATEG00000003716.3"/>
</dbReference>
<dbReference type="PANTHER" id="PTHR21520:SF2">
    <property type="entry name" value="GLUTAMATE-RICH PROTEIN 2"/>
    <property type="match status" value="1"/>
</dbReference>
<reference evidence="2" key="2">
    <citation type="submission" date="2025-08" db="UniProtKB">
        <authorList>
            <consortium name="Ensembl"/>
        </authorList>
    </citation>
    <scope>IDENTIFICATION</scope>
</reference>
<feature type="compositionally biased region" description="Acidic residues" evidence="1">
    <location>
        <begin position="218"/>
        <end position="243"/>
    </location>
</feature>
<feature type="compositionally biased region" description="Acidic residues" evidence="1">
    <location>
        <begin position="135"/>
        <end position="150"/>
    </location>
</feature>
<feature type="compositionally biased region" description="Basic and acidic residues" evidence="1">
    <location>
        <begin position="31"/>
        <end position="45"/>
    </location>
</feature>
<reference evidence="2" key="3">
    <citation type="submission" date="2025-09" db="UniProtKB">
        <authorList>
            <consortium name="Ensembl"/>
        </authorList>
    </citation>
    <scope>IDENTIFICATION</scope>
</reference>
<dbReference type="STRING" id="64144.ENSATEP00000005264"/>
<sequence length="267" mass="29199">MSSSSSRLQCLGKSSPGSKKQPGVAVTSARSETHKRSDTLRKETVVNRTKPRSLPSCALSSSIQETPKSVSLNLDLLNTEVCAQMSINITPRGEEPAKSAAVSSEELKLKAQPSAVTAGRTLASPIAERLPEHEVNEEEEQTDKEDIEDEDLKAPVELIIEFLRAIMDKDFQLASKLCQMILIYEPHNLDASEFLPLIRKQLQKGESSSSSSKHKHDDDDDDDEDDNDNDDDSEDTESDEESSDSSSSSSSSCSSSSSSDDDEEEEK</sequence>
<dbReference type="GeneTree" id="ENSGT00390000017846"/>
<dbReference type="Proteomes" id="UP000265040">
    <property type="component" value="Chromosome 17"/>
</dbReference>
<feature type="compositionally biased region" description="Low complexity" evidence="1">
    <location>
        <begin position="244"/>
        <end position="258"/>
    </location>
</feature>
<protein>
    <recommendedName>
        <fullName evidence="4">Glutamate-rich protein 2</fullName>
    </recommendedName>
</protein>
<proteinExistence type="predicted"/>
<name>A0A3Q1HD60_ANATE</name>
<organism evidence="2 3">
    <name type="scientific">Anabas testudineus</name>
    <name type="common">Climbing perch</name>
    <name type="synonym">Anthias testudineus</name>
    <dbReference type="NCBI Taxonomy" id="64144"/>
    <lineage>
        <taxon>Eukaryota</taxon>
        <taxon>Metazoa</taxon>
        <taxon>Chordata</taxon>
        <taxon>Craniata</taxon>
        <taxon>Vertebrata</taxon>
        <taxon>Euteleostomi</taxon>
        <taxon>Actinopterygii</taxon>
        <taxon>Neopterygii</taxon>
        <taxon>Teleostei</taxon>
        <taxon>Neoteleostei</taxon>
        <taxon>Acanthomorphata</taxon>
        <taxon>Anabantaria</taxon>
        <taxon>Anabantiformes</taxon>
        <taxon>Anabantoidei</taxon>
        <taxon>Anabantidae</taxon>
        <taxon>Anabas</taxon>
    </lineage>
</organism>
<feature type="region of interest" description="Disordered" evidence="1">
    <location>
        <begin position="202"/>
        <end position="267"/>
    </location>
</feature>
<dbReference type="InParanoid" id="A0A3Q1HD60"/>
<reference evidence="2" key="1">
    <citation type="submission" date="2021-04" db="EMBL/GenBank/DDBJ databases">
        <authorList>
            <consortium name="Wellcome Sanger Institute Data Sharing"/>
        </authorList>
    </citation>
    <scope>NUCLEOTIDE SEQUENCE [LARGE SCALE GENOMIC DNA]</scope>
</reference>
<evidence type="ECO:0000256" key="1">
    <source>
        <dbReference type="SAM" id="MobiDB-lite"/>
    </source>
</evidence>
<feature type="region of interest" description="Disordered" evidence="1">
    <location>
        <begin position="1"/>
        <end position="62"/>
    </location>
</feature>
<accession>A0A3Q1HD60</accession>
<dbReference type="AlphaFoldDB" id="A0A3Q1HD60"/>
<gene>
    <name evidence="2" type="primary">ERICH2</name>
</gene>
<dbReference type="PANTHER" id="PTHR21520">
    <property type="entry name" value="GLUTAMATE-RICH PROTEIN 2"/>
    <property type="match status" value="1"/>
</dbReference>
<evidence type="ECO:0008006" key="4">
    <source>
        <dbReference type="Google" id="ProtNLM"/>
    </source>
</evidence>
<evidence type="ECO:0000313" key="2">
    <source>
        <dbReference type="Ensembl" id="ENSATEP00000005264.3"/>
    </source>
</evidence>
<evidence type="ECO:0000313" key="3">
    <source>
        <dbReference type="Proteomes" id="UP000265040"/>
    </source>
</evidence>